<gene>
    <name evidence="6" type="ORF">Ana3638_02140</name>
</gene>
<evidence type="ECO:0000256" key="1">
    <source>
        <dbReference type="ARBA" id="ARBA00022491"/>
    </source>
</evidence>
<reference evidence="6 7" key="1">
    <citation type="submission" date="2020-01" db="EMBL/GenBank/DDBJ databases">
        <title>Genome analysis of Anaerocolumna sp. CBA3638.</title>
        <authorList>
            <person name="Kim J."/>
            <person name="Roh S.W."/>
        </authorList>
    </citation>
    <scope>NUCLEOTIDE SEQUENCE [LARGE SCALE GENOMIC DNA]</scope>
    <source>
        <strain evidence="6 7">CBA3638</strain>
    </source>
</reference>
<dbReference type="RefSeq" id="WP_161836582.1">
    <property type="nucleotide sequence ID" value="NZ_CP048000.1"/>
</dbReference>
<proteinExistence type="predicted"/>
<name>A0A6P1TJD3_9FIRM</name>
<dbReference type="InterPro" id="IPR028082">
    <property type="entry name" value="Peripla_BP_I"/>
</dbReference>
<keyword evidence="2" id="KW-0805">Transcription regulation</keyword>
<dbReference type="Pfam" id="PF13377">
    <property type="entry name" value="Peripla_BP_3"/>
    <property type="match status" value="1"/>
</dbReference>
<dbReference type="InterPro" id="IPR046335">
    <property type="entry name" value="LacI/GalR-like_sensor"/>
</dbReference>
<evidence type="ECO:0000259" key="5">
    <source>
        <dbReference type="PROSITE" id="PS50932"/>
    </source>
</evidence>
<dbReference type="GO" id="GO:0000976">
    <property type="term" value="F:transcription cis-regulatory region binding"/>
    <property type="evidence" value="ECO:0007669"/>
    <property type="project" value="TreeGrafter"/>
</dbReference>
<dbReference type="InterPro" id="IPR000843">
    <property type="entry name" value="HTH_LacI"/>
</dbReference>
<dbReference type="PANTHER" id="PTHR30146:SF148">
    <property type="entry name" value="HTH-TYPE TRANSCRIPTIONAL REPRESSOR PURR-RELATED"/>
    <property type="match status" value="1"/>
</dbReference>
<organism evidence="6 7">
    <name type="scientific">Anaerocolumna sedimenticola</name>
    <dbReference type="NCBI Taxonomy" id="2696063"/>
    <lineage>
        <taxon>Bacteria</taxon>
        <taxon>Bacillati</taxon>
        <taxon>Bacillota</taxon>
        <taxon>Clostridia</taxon>
        <taxon>Lachnospirales</taxon>
        <taxon>Lachnospiraceae</taxon>
        <taxon>Anaerocolumna</taxon>
    </lineage>
</organism>
<dbReference type="EMBL" id="CP048000">
    <property type="protein sequence ID" value="QHQ59745.1"/>
    <property type="molecule type" value="Genomic_DNA"/>
</dbReference>
<evidence type="ECO:0000256" key="2">
    <source>
        <dbReference type="ARBA" id="ARBA00023015"/>
    </source>
</evidence>
<dbReference type="PANTHER" id="PTHR30146">
    <property type="entry name" value="LACI-RELATED TRANSCRIPTIONAL REPRESSOR"/>
    <property type="match status" value="1"/>
</dbReference>
<evidence type="ECO:0000313" key="6">
    <source>
        <dbReference type="EMBL" id="QHQ59745.1"/>
    </source>
</evidence>
<feature type="domain" description="HTH lacI-type" evidence="5">
    <location>
        <begin position="3"/>
        <end position="57"/>
    </location>
</feature>
<dbReference type="SUPFAM" id="SSF53822">
    <property type="entry name" value="Periplasmic binding protein-like I"/>
    <property type="match status" value="1"/>
</dbReference>
<dbReference type="Gene3D" id="1.10.260.40">
    <property type="entry name" value="lambda repressor-like DNA-binding domains"/>
    <property type="match status" value="1"/>
</dbReference>
<dbReference type="SUPFAM" id="SSF47413">
    <property type="entry name" value="lambda repressor-like DNA-binding domains"/>
    <property type="match status" value="1"/>
</dbReference>
<keyword evidence="3" id="KW-0238">DNA-binding</keyword>
<evidence type="ECO:0000256" key="3">
    <source>
        <dbReference type="ARBA" id="ARBA00023125"/>
    </source>
</evidence>
<protein>
    <submittedName>
        <fullName evidence="6">Substrate-binding domain-containing protein</fullName>
    </submittedName>
</protein>
<dbReference type="Pfam" id="PF00356">
    <property type="entry name" value="LacI"/>
    <property type="match status" value="1"/>
</dbReference>
<keyword evidence="7" id="KW-1185">Reference proteome</keyword>
<keyword evidence="4" id="KW-0804">Transcription</keyword>
<evidence type="ECO:0000256" key="4">
    <source>
        <dbReference type="ARBA" id="ARBA00023163"/>
    </source>
</evidence>
<dbReference type="PROSITE" id="PS50932">
    <property type="entry name" value="HTH_LACI_2"/>
    <property type="match status" value="1"/>
</dbReference>
<dbReference type="CDD" id="cd01392">
    <property type="entry name" value="HTH_LacI"/>
    <property type="match status" value="1"/>
</dbReference>
<sequence length="334" mass="36761">MKVTIEDVVKKSGLSYVTVSRVISNAPNVREANRKKVMEAIEELGYVPNAAARTLATGKTNVIAMFIADITDDFFGSIIKEVNAQLLKQGYLLAVSICDEDDDRLDMAFLNQHRVDGIILLVPNKEKYYIDILKNQKVPFVVVDNQTINENITSVLADNVTGGYLAVKHLLDLGHTQIGLIGAAPYSLSTLERQMGAIKALTELSLQPAAVEYGDYDQLTGYGTIMKWNRENKMPTAVFAFDDHIALGAINAAKDLGLNVPMDLSVVGYDDSPLANHYTPKITSVRQPAEEMAQNAVNQLLSFINNQDKGYYAMKLAPKLTVKESTVAYKENVI</sequence>
<dbReference type="InterPro" id="IPR010982">
    <property type="entry name" value="Lambda_DNA-bd_dom_sf"/>
</dbReference>
<dbReference type="GO" id="GO:0003700">
    <property type="term" value="F:DNA-binding transcription factor activity"/>
    <property type="evidence" value="ECO:0007669"/>
    <property type="project" value="TreeGrafter"/>
</dbReference>
<dbReference type="KEGG" id="anr:Ana3638_02140"/>
<evidence type="ECO:0000313" key="7">
    <source>
        <dbReference type="Proteomes" id="UP000464314"/>
    </source>
</evidence>
<dbReference type="CDD" id="cd06267">
    <property type="entry name" value="PBP1_LacI_sugar_binding-like"/>
    <property type="match status" value="1"/>
</dbReference>
<keyword evidence="1" id="KW-0678">Repressor</keyword>
<dbReference type="AlphaFoldDB" id="A0A6P1TJD3"/>
<accession>A0A6P1TJD3</accession>
<dbReference type="Proteomes" id="UP000464314">
    <property type="component" value="Chromosome"/>
</dbReference>
<dbReference type="Gene3D" id="3.40.50.2300">
    <property type="match status" value="2"/>
</dbReference>
<dbReference type="SMART" id="SM00354">
    <property type="entry name" value="HTH_LACI"/>
    <property type="match status" value="1"/>
</dbReference>